<sequence>MGLEMAWVMGVTVWWGMGEGLGGGMGEGRWFCFGIGSERLGSRFGGEWVKGLGWLGGEWVKGSVWC</sequence>
<comment type="caution">
    <text evidence="2">The sequence shown here is derived from an EMBL/GenBank/DDBJ whole genome shotgun (WGS) entry which is preliminary data.</text>
</comment>
<keyword evidence="3" id="KW-1185">Reference proteome</keyword>
<dbReference type="EMBL" id="JAAIUW010000009">
    <property type="protein sequence ID" value="KAF7814623.1"/>
    <property type="molecule type" value="Genomic_DNA"/>
</dbReference>
<feature type="signal peptide" evidence="1">
    <location>
        <begin position="1"/>
        <end position="20"/>
    </location>
</feature>
<protein>
    <submittedName>
        <fullName evidence="2">Uncharacterized protein</fullName>
    </submittedName>
</protein>
<reference evidence="2" key="1">
    <citation type="submission" date="2020-09" db="EMBL/GenBank/DDBJ databases">
        <title>Genome-Enabled Discovery of Anthraquinone Biosynthesis in Senna tora.</title>
        <authorList>
            <person name="Kang S.-H."/>
            <person name="Pandey R.P."/>
            <person name="Lee C.-M."/>
            <person name="Sim J.-S."/>
            <person name="Jeong J.-T."/>
            <person name="Choi B.-S."/>
            <person name="Jung M."/>
            <person name="Ginzburg D."/>
            <person name="Zhao K."/>
            <person name="Won S.Y."/>
            <person name="Oh T.-J."/>
            <person name="Yu Y."/>
            <person name="Kim N.-H."/>
            <person name="Lee O.R."/>
            <person name="Lee T.-H."/>
            <person name="Bashyal P."/>
            <person name="Kim T.-S."/>
            <person name="Lee W.-H."/>
            <person name="Kawkins C."/>
            <person name="Kim C.-K."/>
            <person name="Kim J.S."/>
            <person name="Ahn B.O."/>
            <person name="Rhee S.Y."/>
            <person name="Sohng J.K."/>
        </authorList>
    </citation>
    <scope>NUCLEOTIDE SEQUENCE</scope>
    <source>
        <tissue evidence="2">Leaf</tissue>
    </source>
</reference>
<evidence type="ECO:0000313" key="3">
    <source>
        <dbReference type="Proteomes" id="UP000634136"/>
    </source>
</evidence>
<name>A0A834WAX1_9FABA</name>
<gene>
    <name evidence="2" type="ORF">G2W53_028592</name>
</gene>
<evidence type="ECO:0000313" key="2">
    <source>
        <dbReference type="EMBL" id="KAF7814623.1"/>
    </source>
</evidence>
<dbReference type="AlphaFoldDB" id="A0A834WAX1"/>
<proteinExistence type="predicted"/>
<keyword evidence="1" id="KW-0732">Signal</keyword>
<accession>A0A834WAX1</accession>
<organism evidence="2 3">
    <name type="scientific">Senna tora</name>
    <dbReference type="NCBI Taxonomy" id="362788"/>
    <lineage>
        <taxon>Eukaryota</taxon>
        <taxon>Viridiplantae</taxon>
        <taxon>Streptophyta</taxon>
        <taxon>Embryophyta</taxon>
        <taxon>Tracheophyta</taxon>
        <taxon>Spermatophyta</taxon>
        <taxon>Magnoliopsida</taxon>
        <taxon>eudicotyledons</taxon>
        <taxon>Gunneridae</taxon>
        <taxon>Pentapetalae</taxon>
        <taxon>rosids</taxon>
        <taxon>fabids</taxon>
        <taxon>Fabales</taxon>
        <taxon>Fabaceae</taxon>
        <taxon>Caesalpinioideae</taxon>
        <taxon>Cassia clade</taxon>
        <taxon>Senna</taxon>
    </lineage>
</organism>
<feature type="chain" id="PRO_5032941169" evidence="1">
    <location>
        <begin position="21"/>
        <end position="66"/>
    </location>
</feature>
<evidence type="ECO:0000256" key="1">
    <source>
        <dbReference type="SAM" id="SignalP"/>
    </source>
</evidence>
<dbReference type="Proteomes" id="UP000634136">
    <property type="component" value="Unassembled WGS sequence"/>
</dbReference>